<dbReference type="InterPro" id="IPR036865">
    <property type="entry name" value="CRAL-TRIO_dom_sf"/>
</dbReference>
<evidence type="ECO:0000259" key="1">
    <source>
        <dbReference type="PROSITE" id="PS50191"/>
    </source>
</evidence>
<feature type="domain" description="CRAL-TRIO" evidence="1">
    <location>
        <begin position="15"/>
        <end position="178"/>
    </location>
</feature>
<reference evidence="2" key="1">
    <citation type="journal article" date="2020" name="bioRxiv">
        <title>Chromosome-level reference genome of the European wasp spider Argiope bruennichi: a resource for studies on range expansion and evolutionary adaptation.</title>
        <authorList>
            <person name="Sheffer M.M."/>
            <person name="Hoppe A."/>
            <person name="Krehenwinkel H."/>
            <person name="Uhl G."/>
            <person name="Kuss A.W."/>
            <person name="Jensen L."/>
            <person name="Jensen C."/>
            <person name="Gillespie R.G."/>
            <person name="Hoff K.J."/>
            <person name="Prost S."/>
        </authorList>
    </citation>
    <scope>NUCLEOTIDE SEQUENCE</scope>
</reference>
<dbReference type="Gene3D" id="1.20.5.1200">
    <property type="entry name" value="Alpha-tocopherol transfer"/>
    <property type="match status" value="1"/>
</dbReference>
<dbReference type="PANTHER" id="PTHR10174">
    <property type="entry name" value="ALPHA-TOCOPHEROL TRANSFER PROTEIN-RELATED"/>
    <property type="match status" value="1"/>
</dbReference>
<name>A0A8T0EEJ9_ARGBR</name>
<keyword evidence="3" id="KW-1185">Reference proteome</keyword>
<organism evidence="2 3">
    <name type="scientific">Argiope bruennichi</name>
    <name type="common">Wasp spider</name>
    <name type="synonym">Aranea bruennichi</name>
    <dbReference type="NCBI Taxonomy" id="94029"/>
    <lineage>
        <taxon>Eukaryota</taxon>
        <taxon>Metazoa</taxon>
        <taxon>Ecdysozoa</taxon>
        <taxon>Arthropoda</taxon>
        <taxon>Chelicerata</taxon>
        <taxon>Arachnida</taxon>
        <taxon>Araneae</taxon>
        <taxon>Araneomorphae</taxon>
        <taxon>Entelegynae</taxon>
        <taxon>Araneoidea</taxon>
        <taxon>Araneidae</taxon>
        <taxon>Argiope</taxon>
    </lineage>
</organism>
<dbReference type="InterPro" id="IPR001251">
    <property type="entry name" value="CRAL-TRIO_dom"/>
</dbReference>
<dbReference type="PROSITE" id="PS50191">
    <property type="entry name" value="CRAL_TRIO"/>
    <property type="match status" value="1"/>
</dbReference>
<comment type="caution">
    <text evidence="2">The sequence shown here is derived from an EMBL/GenBank/DDBJ whole genome shotgun (WGS) entry which is preliminary data.</text>
</comment>
<gene>
    <name evidence="2" type="ORF">HNY73_018534</name>
</gene>
<dbReference type="Proteomes" id="UP000807504">
    <property type="component" value="Unassembled WGS sequence"/>
</dbReference>
<accession>A0A8T0EEJ9</accession>
<dbReference type="GO" id="GO:1902936">
    <property type="term" value="F:phosphatidylinositol bisphosphate binding"/>
    <property type="evidence" value="ECO:0007669"/>
    <property type="project" value="TreeGrafter"/>
</dbReference>
<dbReference type="EMBL" id="JABXBU010002228">
    <property type="protein sequence ID" value="KAF8771080.1"/>
    <property type="molecule type" value="Genomic_DNA"/>
</dbReference>
<dbReference type="Pfam" id="PF00650">
    <property type="entry name" value="CRAL_TRIO"/>
    <property type="match status" value="1"/>
</dbReference>
<sequence>MQEEMLEMFKHCSIDATVVESMSYFWALPYRPKNNSVLLAVTMGVPDFSKMTFDEKSYLDLIAINSLLMNPLTQMSGISLIFDWSGFHMSSFLAFKPVSVIRLMNHMLKSLPVRIKEIHVVNIHAIFRVVCNFFYFVLPKELRSCVFFHPNDDWKSLHQFIPPEILPEEYGGHLKQSSMINLLEDVKKLEMQFGELFTFGYVKTKNIRQSLKLIK</sequence>
<dbReference type="GO" id="GO:0016020">
    <property type="term" value="C:membrane"/>
    <property type="evidence" value="ECO:0007669"/>
    <property type="project" value="TreeGrafter"/>
</dbReference>
<reference evidence="2" key="2">
    <citation type="submission" date="2020-06" db="EMBL/GenBank/DDBJ databases">
        <authorList>
            <person name="Sheffer M."/>
        </authorList>
    </citation>
    <scope>NUCLEOTIDE SEQUENCE</scope>
</reference>
<dbReference type="PANTHER" id="PTHR10174:SF226">
    <property type="entry name" value="CLAVESIN-1-LIKE PROTEIN"/>
    <property type="match status" value="1"/>
</dbReference>
<dbReference type="CDD" id="cd00170">
    <property type="entry name" value="SEC14"/>
    <property type="match status" value="1"/>
</dbReference>
<protein>
    <submittedName>
        <fullName evidence="2">Clavesin-2 like protein</fullName>
    </submittedName>
</protein>
<evidence type="ECO:0000313" key="3">
    <source>
        <dbReference type="Proteomes" id="UP000807504"/>
    </source>
</evidence>
<dbReference type="SUPFAM" id="SSF52087">
    <property type="entry name" value="CRAL/TRIO domain"/>
    <property type="match status" value="1"/>
</dbReference>
<dbReference type="AlphaFoldDB" id="A0A8T0EEJ9"/>
<proteinExistence type="predicted"/>
<evidence type="ECO:0000313" key="2">
    <source>
        <dbReference type="EMBL" id="KAF8771080.1"/>
    </source>
</evidence>
<dbReference type="Gene3D" id="3.40.525.10">
    <property type="entry name" value="CRAL-TRIO lipid binding domain"/>
    <property type="match status" value="1"/>
</dbReference>
<dbReference type="SMART" id="SM00516">
    <property type="entry name" value="SEC14"/>
    <property type="match status" value="1"/>
</dbReference>